<dbReference type="Proteomes" id="UP000247810">
    <property type="component" value="Unassembled WGS sequence"/>
</dbReference>
<dbReference type="VEuPathDB" id="FungiDB:BO71DRAFT_436151"/>
<keyword evidence="2" id="KW-1185">Reference proteome</keyword>
<gene>
    <name evidence="1" type="ORF">BO71DRAFT_436151</name>
</gene>
<organism evidence="1 2">
    <name type="scientific">Aspergillus ellipticus CBS 707.79</name>
    <dbReference type="NCBI Taxonomy" id="1448320"/>
    <lineage>
        <taxon>Eukaryota</taxon>
        <taxon>Fungi</taxon>
        <taxon>Dikarya</taxon>
        <taxon>Ascomycota</taxon>
        <taxon>Pezizomycotina</taxon>
        <taxon>Eurotiomycetes</taxon>
        <taxon>Eurotiomycetidae</taxon>
        <taxon>Eurotiales</taxon>
        <taxon>Aspergillaceae</taxon>
        <taxon>Aspergillus</taxon>
        <taxon>Aspergillus subgen. Circumdati</taxon>
    </lineage>
</organism>
<protein>
    <submittedName>
        <fullName evidence="1">Uncharacterized protein</fullName>
    </submittedName>
</protein>
<dbReference type="OrthoDB" id="74545at2759"/>
<name>A0A319CUD6_9EURO</name>
<proteinExistence type="predicted"/>
<evidence type="ECO:0000313" key="1">
    <source>
        <dbReference type="EMBL" id="PYH88021.1"/>
    </source>
</evidence>
<reference evidence="1 2" key="1">
    <citation type="submission" date="2018-02" db="EMBL/GenBank/DDBJ databases">
        <title>The genomes of Aspergillus section Nigri reveals drivers in fungal speciation.</title>
        <authorList>
            <consortium name="DOE Joint Genome Institute"/>
            <person name="Vesth T.C."/>
            <person name="Nybo J."/>
            <person name="Theobald S."/>
            <person name="Brandl J."/>
            <person name="Frisvad J.C."/>
            <person name="Nielsen K.F."/>
            <person name="Lyhne E.K."/>
            <person name="Kogle M.E."/>
            <person name="Kuo A."/>
            <person name="Riley R."/>
            <person name="Clum A."/>
            <person name="Nolan M."/>
            <person name="Lipzen A."/>
            <person name="Salamov A."/>
            <person name="Henrissat B."/>
            <person name="Wiebenga A."/>
            <person name="De vries R.P."/>
            <person name="Grigoriev I.V."/>
            <person name="Mortensen U.H."/>
            <person name="Andersen M.R."/>
            <person name="Baker S.E."/>
        </authorList>
    </citation>
    <scope>NUCLEOTIDE SEQUENCE [LARGE SCALE GENOMIC DNA]</scope>
    <source>
        <strain evidence="1 2">CBS 707.79</strain>
    </source>
</reference>
<accession>A0A319CUD6</accession>
<dbReference type="PANTHER" id="PTHR37015:SF1">
    <property type="entry name" value="REVERSE TRANSCRIPTASE DOMAIN-CONTAINING PROTEIN"/>
    <property type="match status" value="1"/>
</dbReference>
<dbReference type="EMBL" id="KZ826136">
    <property type="protein sequence ID" value="PYH88021.1"/>
    <property type="molecule type" value="Genomic_DNA"/>
</dbReference>
<evidence type="ECO:0000313" key="2">
    <source>
        <dbReference type="Proteomes" id="UP000247810"/>
    </source>
</evidence>
<dbReference type="PANTHER" id="PTHR37015">
    <property type="entry name" value="REVERSE TRANSCRIPTASE DOMAIN-CONTAINING PROTEIN"/>
    <property type="match status" value="1"/>
</dbReference>
<dbReference type="AlphaFoldDB" id="A0A319CUD6"/>
<dbReference type="STRING" id="1448320.A0A319CUD6"/>
<sequence length="153" mass="18060">MGDPPSEKVQQFLAQERAWYDSRKKAFNALSDKQRRHRLESYAGHVELEEPLVAMQEVNKFMSFEEFIRFRESRSSELCELYTTLMQVPGVEGIRPTGEIDGALRQDLNRLQIYRLSSEERWTLQLYAREAKFLPMGVLGMVKEKRVKWQMVL</sequence>